<accession>A0ACC1T6C1</accession>
<protein>
    <submittedName>
        <fullName evidence="1">Uncharacterized protein</fullName>
    </submittedName>
</protein>
<dbReference type="Proteomes" id="UP001148662">
    <property type="component" value="Unassembled WGS sequence"/>
</dbReference>
<evidence type="ECO:0000313" key="2">
    <source>
        <dbReference type="Proteomes" id="UP001148662"/>
    </source>
</evidence>
<organism evidence="1 2">
    <name type="scientific">Phlebia brevispora</name>
    <dbReference type="NCBI Taxonomy" id="194682"/>
    <lineage>
        <taxon>Eukaryota</taxon>
        <taxon>Fungi</taxon>
        <taxon>Dikarya</taxon>
        <taxon>Basidiomycota</taxon>
        <taxon>Agaricomycotina</taxon>
        <taxon>Agaricomycetes</taxon>
        <taxon>Polyporales</taxon>
        <taxon>Meruliaceae</taxon>
        <taxon>Phlebia</taxon>
    </lineage>
</organism>
<dbReference type="EMBL" id="JANHOG010000449">
    <property type="protein sequence ID" value="KAJ3554245.1"/>
    <property type="molecule type" value="Genomic_DNA"/>
</dbReference>
<gene>
    <name evidence="1" type="ORF">NM688_g3206</name>
</gene>
<comment type="caution">
    <text evidence="1">The sequence shown here is derived from an EMBL/GenBank/DDBJ whole genome shotgun (WGS) entry which is preliminary data.</text>
</comment>
<proteinExistence type="predicted"/>
<name>A0ACC1T6C1_9APHY</name>
<keyword evidence="2" id="KW-1185">Reference proteome</keyword>
<sequence>MMHDTVTTSPSPATGFSKTNISSRDILSATNGSRRPQSVGMQNADRSVLTSSSNTNGGGRWRVNGSGQLVDFVSAEWDITDDLVKLQLTESGADPKSHTVTPPQSRGHLGIVGIESSPLETSSETSIGSSNSSSPFEQTVNLLSHSRGSSADTTVSSHTSGFSTSSQALHPFTPLKASGIGESRNRPHSYSGGLSKDDLVRLSQVGTSPAQDAWYSPNGTPERLNQVEQPSFPTITGHGSIVRHEQQTMMQAPRVDDLQVDYQTGQQRQFHPLQQTTMSPPNFAYPAPLHPATISLNGGQQVYDMMLPTPPLENPTMARLQQQTPYRGGHQHSASDPASLRDPATIALLSNGMQAAFAAGQMYGPGIVPPNVALFNQFYGGPDAYPAPDLTLMNRIQPQYTGQYSIGPGRNTTPNSAPLVSQLTGSAQGGPSFVGAGKKRAVAATERSASLRTARRNYDRFSVTLSTRQKFVERSGSQALALMASGAALFIPRFRALVSLDKMPQMRLPRWKRVLVPTATPSPLPPASIRRC</sequence>
<evidence type="ECO:0000313" key="1">
    <source>
        <dbReference type="EMBL" id="KAJ3554245.1"/>
    </source>
</evidence>
<reference evidence="1" key="1">
    <citation type="submission" date="2022-07" db="EMBL/GenBank/DDBJ databases">
        <title>Genome Sequence of Phlebia brevispora.</title>
        <authorList>
            <person name="Buettner E."/>
        </authorList>
    </citation>
    <scope>NUCLEOTIDE SEQUENCE</scope>
    <source>
        <strain evidence="1">MPL23</strain>
    </source>
</reference>